<keyword evidence="5 10" id="KW-0238">DNA-binding</keyword>
<dbReference type="EMBL" id="JAMFTS010000005">
    <property type="protein sequence ID" value="KAJ4749610.1"/>
    <property type="molecule type" value="Genomic_DNA"/>
</dbReference>
<keyword evidence="11" id="KW-1185">Reference proteome</keyword>
<name>A0AAV8C2Y2_9POAL</name>
<comment type="similarity">
    <text evidence="1">Belongs to the replication factor A protein 1 family.</text>
</comment>
<dbReference type="InterPro" id="IPR013955">
    <property type="entry name" value="Rep_factor-A_C"/>
</dbReference>
<evidence type="ECO:0000256" key="5">
    <source>
        <dbReference type="ARBA" id="ARBA00023125"/>
    </source>
</evidence>
<evidence type="ECO:0000313" key="10">
    <source>
        <dbReference type="EMBL" id="KAJ4749610.1"/>
    </source>
</evidence>
<dbReference type="Pfam" id="PF08646">
    <property type="entry name" value="Rep_fac-A_C"/>
    <property type="match status" value="1"/>
</dbReference>
<evidence type="ECO:0000313" key="11">
    <source>
        <dbReference type="Proteomes" id="UP001140206"/>
    </source>
</evidence>
<evidence type="ECO:0000256" key="1">
    <source>
        <dbReference type="ARBA" id="ARBA00005690"/>
    </source>
</evidence>
<evidence type="ECO:0000259" key="7">
    <source>
        <dbReference type="Pfam" id="PF02721"/>
    </source>
</evidence>
<dbReference type="Proteomes" id="UP001140206">
    <property type="component" value="Chromosome 5"/>
</dbReference>
<dbReference type="PANTHER" id="PTHR47165">
    <property type="entry name" value="OS03G0429900 PROTEIN"/>
    <property type="match status" value="1"/>
</dbReference>
<feature type="region of interest" description="Disordered" evidence="6">
    <location>
        <begin position="463"/>
        <end position="538"/>
    </location>
</feature>
<dbReference type="Pfam" id="PF02721">
    <property type="entry name" value="DUF223"/>
    <property type="match status" value="1"/>
</dbReference>
<dbReference type="Pfam" id="PF16900">
    <property type="entry name" value="REPA_OB_2"/>
    <property type="match status" value="1"/>
</dbReference>
<dbReference type="InterPro" id="IPR012340">
    <property type="entry name" value="NA-bd_OB-fold"/>
</dbReference>
<evidence type="ECO:0000256" key="2">
    <source>
        <dbReference type="ARBA" id="ARBA00022723"/>
    </source>
</evidence>
<feature type="compositionally biased region" description="Basic and acidic residues" evidence="6">
    <location>
        <begin position="511"/>
        <end position="522"/>
    </location>
</feature>
<comment type="caution">
    <text evidence="10">The sequence shown here is derived from an EMBL/GenBank/DDBJ whole genome shotgun (WGS) entry which is preliminary data.</text>
</comment>
<dbReference type="GO" id="GO:0008270">
    <property type="term" value="F:zinc ion binding"/>
    <property type="evidence" value="ECO:0007669"/>
    <property type="project" value="UniProtKB-KW"/>
</dbReference>
<dbReference type="GO" id="GO:0003677">
    <property type="term" value="F:DNA binding"/>
    <property type="evidence" value="ECO:0007669"/>
    <property type="project" value="UniProtKB-KW"/>
</dbReference>
<organism evidence="10 11">
    <name type="scientific">Rhynchospora pubera</name>
    <dbReference type="NCBI Taxonomy" id="906938"/>
    <lineage>
        <taxon>Eukaryota</taxon>
        <taxon>Viridiplantae</taxon>
        <taxon>Streptophyta</taxon>
        <taxon>Embryophyta</taxon>
        <taxon>Tracheophyta</taxon>
        <taxon>Spermatophyta</taxon>
        <taxon>Magnoliopsida</taxon>
        <taxon>Liliopsida</taxon>
        <taxon>Poales</taxon>
        <taxon>Cyperaceae</taxon>
        <taxon>Cyperoideae</taxon>
        <taxon>Rhynchosporeae</taxon>
        <taxon>Rhynchospora</taxon>
    </lineage>
</organism>
<dbReference type="InterPro" id="IPR047192">
    <property type="entry name" value="Euk_RPA1_DBD_C"/>
</dbReference>
<sequence length="556" mass="62185">MTTPLPVTTTIDPPVPVLTLTPTIDTENVRIHGRPVRIWEAADARFGRVYNMAFLFIDHTGSKIQGLIPVPEYQRQSAVFREDSLCEISRFTLEGSTRDYQVVKHPYMLSLTRETVVTMLQPGLYDIPTTHFDFVSFREIGVSVTHLKAVIDVIGRIVGFSDVVLTTGSQSSRVRGMYLADNEGRTVELALWGNYADQFDVLELFEQSKQCPIIIAINNAQIKYWRGIYGLKTYSGTRFHADPSLNEIANYIALTPHDGMPITLHATAQTYNIHVVTPHRADPIKVTMAQLMGLYLDNYNENYYQCAGVIMNINNRFDWYYESCPDCRRKLGKNGGHLWCDHCSARRPNSIPWYKIRVQAVDQTGDAQFVLLGRLGEQAVGMPAQAVVALQQQDRKITPAPLIGIVGKKFMFTFAGKQRVPYQENRIYTVVDLAPVPPELLDLLPQPILHIEAAPLFASASSTPIAEGEPHTPPHQSIATASPASPQIGHSLAKQSSAHTPTEQYATLADARGKRPLLKEQDTPDQPAATIKRKLDFDEPPADTLQRYVSNLYSRT</sequence>
<evidence type="ECO:0000256" key="3">
    <source>
        <dbReference type="ARBA" id="ARBA00022771"/>
    </source>
</evidence>
<feature type="compositionally biased region" description="Polar residues" evidence="6">
    <location>
        <begin position="474"/>
        <end position="485"/>
    </location>
</feature>
<keyword evidence="3" id="KW-0863">Zinc-finger</keyword>
<dbReference type="CDD" id="cd04476">
    <property type="entry name" value="RPA1_DBD_C"/>
    <property type="match status" value="1"/>
</dbReference>
<reference evidence="10" key="1">
    <citation type="submission" date="2022-08" db="EMBL/GenBank/DDBJ databases">
        <authorList>
            <person name="Marques A."/>
        </authorList>
    </citation>
    <scope>NUCLEOTIDE SEQUENCE</scope>
    <source>
        <strain evidence="10">RhyPub2mFocal</strain>
        <tissue evidence="10">Leaves</tissue>
    </source>
</reference>
<dbReference type="InterPro" id="IPR031657">
    <property type="entry name" value="REPA_OB_2"/>
</dbReference>
<feature type="domain" description="Replication protein A 70 kDa DNA-binding subunit B/D first OB fold" evidence="7">
    <location>
        <begin position="36"/>
        <end position="118"/>
    </location>
</feature>
<feature type="domain" description="Replication factor A C-terminal" evidence="8">
    <location>
        <begin position="303"/>
        <end position="436"/>
    </location>
</feature>
<protein>
    <submittedName>
        <fullName evidence="10">Replication protein A 70 kDa DNA-binding subunit A</fullName>
    </submittedName>
</protein>
<dbReference type="Gene3D" id="2.40.50.140">
    <property type="entry name" value="Nucleic acid-binding proteins"/>
    <property type="match status" value="3"/>
</dbReference>
<dbReference type="PANTHER" id="PTHR47165:SF4">
    <property type="entry name" value="OS03G0429900 PROTEIN"/>
    <property type="match status" value="1"/>
</dbReference>
<gene>
    <name evidence="10" type="ORF">LUZ62_084015</name>
</gene>
<evidence type="ECO:0000259" key="8">
    <source>
        <dbReference type="Pfam" id="PF08646"/>
    </source>
</evidence>
<dbReference type="AlphaFoldDB" id="A0AAV8C2Y2"/>
<evidence type="ECO:0000259" key="9">
    <source>
        <dbReference type="Pfam" id="PF16900"/>
    </source>
</evidence>
<feature type="compositionally biased region" description="Polar residues" evidence="6">
    <location>
        <begin position="493"/>
        <end position="505"/>
    </location>
</feature>
<dbReference type="SUPFAM" id="SSF50249">
    <property type="entry name" value="Nucleic acid-binding proteins"/>
    <property type="match status" value="2"/>
</dbReference>
<keyword evidence="4" id="KW-0862">Zinc</keyword>
<evidence type="ECO:0000256" key="4">
    <source>
        <dbReference type="ARBA" id="ARBA00022833"/>
    </source>
</evidence>
<accession>A0AAV8C2Y2</accession>
<dbReference type="InterPro" id="IPR003871">
    <property type="entry name" value="RFA1B/D_OB_1st"/>
</dbReference>
<feature type="domain" description="Replication protein A OB" evidence="9">
    <location>
        <begin position="148"/>
        <end position="239"/>
    </location>
</feature>
<evidence type="ECO:0000256" key="6">
    <source>
        <dbReference type="SAM" id="MobiDB-lite"/>
    </source>
</evidence>
<proteinExistence type="inferred from homology"/>
<keyword evidence="2" id="KW-0479">Metal-binding</keyword>